<dbReference type="Gene3D" id="3.50.50.60">
    <property type="entry name" value="FAD/NAD(P)-binding domain"/>
    <property type="match status" value="1"/>
</dbReference>
<dbReference type="KEGG" id="scd:Spica_0337"/>
<keyword evidence="3" id="KW-0285">Flavoprotein</keyword>
<dbReference type="GO" id="GO:0004368">
    <property type="term" value="F:glycerol-3-phosphate dehydrogenase (quinone) activity"/>
    <property type="evidence" value="ECO:0007669"/>
    <property type="project" value="UniProtKB-EC"/>
</dbReference>
<keyword evidence="8" id="KW-1185">Reference proteome</keyword>
<dbReference type="PANTHER" id="PTHR11985:SF15">
    <property type="entry name" value="GLYCEROL-3-PHOSPHATE DEHYDROGENASE, MITOCHONDRIAL"/>
    <property type="match status" value="1"/>
</dbReference>
<dbReference type="eggNOG" id="COG0578">
    <property type="taxonomic scope" value="Bacteria"/>
</dbReference>
<evidence type="ECO:0000313" key="7">
    <source>
        <dbReference type="EMBL" id="AEJ18502.1"/>
    </source>
</evidence>
<dbReference type="Pfam" id="PF01266">
    <property type="entry name" value="DAO"/>
    <property type="match status" value="1"/>
</dbReference>
<evidence type="ECO:0000259" key="6">
    <source>
        <dbReference type="Pfam" id="PF01266"/>
    </source>
</evidence>
<dbReference type="SUPFAM" id="SSF51905">
    <property type="entry name" value="FAD/NAD(P)-binding domain"/>
    <property type="match status" value="1"/>
</dbReference>
<dbReference type="PRINTS" id="PR01001">
    <property type="entry name" value="FADG3PDH"/>
</dbReference>
<dbReference type="GO" id="GO:0006072">
    <property type="term" value="P:glycerol-3-phosphate metabolic process"/>
    <property type="evidence" value="ECO:0007669"/>
    <property type="project" value="InterPro"/>
</dbReference>
<name>F8EZY9_GRAC1</name>
<protein>
    <submittedName>
        <fullName evidence="7">Glycerol-3-phosphate dehydrogenase</fullName>
        <ecNumber evidence="7">1.1.5.3</ecNumber>
    </submittedName>
</protein>
<dbReference type="AlphaFoldDB" id="F8EZY9"/>
<comment type="similarity">
    <text evidence="2">Belongs to the FAD-dependent glycerol-3-phosphate dehydrogenase family.</text>
</comment>
<accession>F8EZY9</accession>
<dbReference type="InterPro" id="IPR036188">
    <property type="entry name" value="FAD/NAD-bd_sf"/>
</dbReference>
<evidence type="ECO:0000256" key="3">
    <source>
        <dbReference type="ARBA" id="ARBA00022630"/>
    </source>
</evidence>
<dbReference type="OrthoDB" id="9801699at2"/>
<keyword evidence="4" id="KW-0274">FAD</keyword>
<dbReference type="EMBL" id="CP002868">
    <property type="protein sequence ID" value="AEJ18502.1"/>
    <property type="molecule type" value="Genomic_DNA"/>
</dbReference>
<dbReference type="SUPFAM" id="SSF54373">
    <property type="entry name" value="FAD-linked reductases, C-terminal domain"/>
    <property type="match status" value="1"/>
</dbReference>
<evidence type="ECO:0000256" key="1">
    <source>
        <dbReference type="ARBA" id="ARBA00001974"/>
    </source>
</evidence>
<dbReference type="InterPro" id="IPR006076">
    <property type="entry name" value="FAD-dep_OxRdtase"/>
</dbReference>
<evidence type="ECO:0000256" key="4">
    <source>
        <dbReference type="ARBA" id="ARBA00022827"/>
    </source>
</evidence>
<evidence type="ECO:0000256" key="5">
    <source>
        <dbReference type="ARBA" id="ARBA00023002"/>
    </source>
</evidence>
<evidence type="ECO:0000313" key="8">
    <source>
        <dbReference type="Proteomes" id="UP000000503"/>
    </source>
</evidence>
<dbReference type="STRING" id="744872.Spica_0337"/>
<dbReference type="RefSeq" id="WP_013967814.1">
    <property type="nucleotide sequence ID" value="NC_015732.1"/>
</dbReference>
<dbReference type="InterPro" id="IPR000447">
    <property type="entry name" value="G3P_DH_FAD-dep"/>
</dbReference>
<gene>
    <name evidence="7" type="ordered locus">Spica_0337</name>
</gene>
<feature type="domain" description="FAD dependent oxidoreductase" evidence="6">
    <location>
        <begin position="5"/>
        <end position="339"/>
    </location>
</feature>
<dbReference type="PANTHER" id="PTHR11985">
    <property type="entry name" value="GLYCEROL-3-PHOSPHATE DEHYDROGENASE"/>
    <property type="match status" value="1"/>
</dbReference>
<dbReference type="Gene3D" id="3.30.9.10">
    <property type="entry name" value="D-Amino Acid Oxidase, subunit A, domain 2"/>
    <property type="match status" value="1"/>
</dbReference>
<comment type="cofactor">
    <cofactor evidence="1">
        <name>FAD</name>
        <dbReference type="ChEBI" id="CHEBI:57692"/>
    </cofactor>
</comment>
<dbReference type="EC" id="1.1.5.3" evidence="7"/>
<keyword evidence="5 7" id="KW-0560">Oxidoreductase</keyword>
<sequence length="392" mass="42352">MDYFDVVVIGGGGTGAATAYDLSLRGLSVILFERGELTSGTTGRHHGQLHSGARYALGDAHIAQECMAETRILRRIAGDAIEYNQGLFVALDDEGAALTPDFIAACREADIPAMEIPIRRALDMEPRINPKIKRAVLVPDGTIDAYRLAMRFFASAVARGASIRNYTEVLGIEGSQGEVQGVRVRQIRTGKESRIACRAIVNAAGPWADRVAALAHQDVPVTPAAGTMVAVEGRLANMVVSRLRRPGDGDIIVPQRRLSIIGSTQRKVDDPDGLRPLPEEISFLLSSADQLIPDFSQQPLRSAWTAARPLAGRSSDTGPDAGRDISRDIVVIDHGTSGTLKGLFTVLGGKATTLRIMGELVSDQVALYLGNDEPCRTSLFELYPYDYFWRLA</sequence>
<evidence type="ECO:0000256" key="2">
    <source>
        <dbReference type="ARBA" id="ARBA00007330"/>
    </source>
</evidence>
<reference evidence="8" key="1">
    <citation type="journal article" date="2013" name="Stand. Genomic Sci.">
        <title>Genome sequence of the thermophilic fresh-water bacterium Spirochaeta caldaria type strain (H1(T)), reclassification of Spirochaeta caldaria, Spirochaeta stenostrepta, and Spirochaeta zuelzerae in the genus Treponema as Treponema caldaria comb. nov., Treponema stenostrepta comb. nov., and Treponema zuelzerae comb. nov., and emendation of the genus Treponema.</title>
        <authorList>
            <person name="Abt B."/>
            <person name="Goker M."/>
            <person name="Scheuner C."/>
            <person name="Han C."/>
            <person name="Lu M."/>
            <person name="Misra M."/>
            <person name="Lapidus A."/>
            <person name="Nolan M."/>
            <person name="Lucas S."/>
            <person name="Hammon N."/>
            <person name="Deshpande S."/>
            <person name="Cheng J.F."/>
            <person name="Tapia R."/>
            <person name="Goodwin L.A."/>
            <person name="Pitluck S."/>
            <person name="Liolios K."/>
            <person name="Pagani I."/>
            <person name="Ivanova N."/>
            <person name="Mavromatis K."/>
            <person name="Mikhailova N."/>
            <person name="Huntemann M."/>
            <person name="Pati A."/>
            <person name="Chen A."/>
            <person name="Palaniappan K."/>
            <person name="Land M."/>
            <person name="Hauser L."/>
            <person name="Jeffries C.D."/>
            <person name="Rohde M."/>
            <person name="Spring S."/>
            <person name="Gronow S."/>
            <person name="Detter J.C."/>
            <person name="Bristow J."/>
            <person name="Eisen J.A."/>
            <person name="Markowitz V."/>
            <person name="Hugenholtz P."/>
            <person name="Kyrpides N.C."/>
            <person name="Woyke T."/>
            <person name="Klenk H.P."/>
        </authorList>
    </citation>
    <scope>NUCLEOTIDE SEQUENCE</scope>
    <source>
        <strain evidence="8">ATCC 51460 / DSM 7334 / H1</strain>
    </source>
</reference>
<dbReference type="HOGENOM" id="CLU_015740_0_1_12"/>
<dbReference type="Proteomes" id="UP000000503">
    <property type="component" value="Chromosome"/>
</dbReference>
<organism evidence="7 8">
    <name type="scientific">Gracilinema caldarium (strain ATCC 51460 / DSM 7334 / H1)</name>
    <name type="common">Treponema caldarium</name>
    <dbReference type="NCBI Taxonomy" id="744872"/>
    <lineage>
        <taxon>Bacteria</taxon>
        <taxon>Pseudomonadati</taxon>
        <taxon>Spirochaetota</taxon>
        <taxon>Spirochaetia</taxon>
        <taxon>Spirochaetales</taxon>
        <taxon>Breznakiellaceae</taxon>
        <taxon>Gracilinema</taxon>
    </lineage>
</organism>
<proteinExistence type="inferred from homology"/>